<comment type="cofactor">
    <cofactor evidence="7">
        <name>Zn(2+)</name>
        <dbReference type="ChEBI" id="CHEBI:29105"/>
    </cofactor>
    <text evidence="7">Binds 2 Zn(2+) ions per subunit.</text>
</comment>
<feature type="binding site" evidence="7">
    <location>
        <position position="60"/>
    </location>
    <ligand>
        <name>Zn(2+)</name>
        <dbReference type="ChEBI" id="CHEBI:29105"/>
        <label>2</label>
    </ligand>
</feature>
<evidence type="ECO:0000256" key="5">
    <source>
        <dbReference type="ARBA" id="ARBA00022801"/>
    </source>
</evidence>
<reference evidence="10" key="1">
    <citation type="submission" date="2015-09" db="EMBL/GenBank/DDBJ databases">
        <authorList>
            <person name="Rodrigo-Torres Lidia"/>
            <person name="Arahal R.David."/>
        </authorList>
    </citation>
    <scope>NUCLEOTIDE SEQUENCE [LARGE SCALE GENOMIC DNA]</scope>
    <source>
        <strain evidence="10">CECT 5114</strain>
    </source>
</reference>
<dbReference type="STRING" id="1715691.TA5113_00983"/>
<dbReference type="Pfam" id="PF00753">
    <property type="entry name" value="Lactamase_B"/>
    <property type="match status" value="1"/>
</dbReference>
<dbReference type="CDD" id="cd07723">
    <property type="entry name" value="hydroxyacylglutathione_hydrolase_MBL-fold"/>
    <property type="match status" value="1"/>
</dbReference>
<dbReference type="PIRSF" id="PIRSF005457">
    <property type="entry name" value="Glx"/>
    <property type="match status" value="1"/>
</dbReference>
<evidence type="ECO:0000256" key="7">
    <source>
        <dbReference type="HAMAP-Rule" id="MF_01374"/>
    </source>
</evidence>
<comment type="pathway">
    <text evidence="2 7">Secondary metabolite metabolism; methylglyoxal degradation; (R)-lactate from methylglyoxal: step 2/2.</text>
</comment>
<keyword evidence="10" id="KW-1185">Reference proteome</keyword>
<dbReference type="InterPro" id="IPR001279">
    <property type="entry name" value="Metallo-B-lactamas"/>
</dbReference>
<keyword evidence="5 7" id="KW-0378">Hydrolase</keyword>
<keyword evidence="6 7" id="KW-0862">Zinc</keyword>
<comment type="catalytic activity">
    <reaction evidence="1 7">
        <text>an S-(2-hydroxyacyl)glutathione + H2O = a 2-hydroxy carboxylate + glutathione + H(+)</text>
        <dbReference type="Rhea" id="RHEA:21864"/>
        <dbReference type="ChEBI" id="CHEBI:15377"/>
        <dbReference type="ChEBI" id="CHEBI:15378"/>
        <dbReference type="ChEBI" id="CHEBI:57925"/>
        <dbReference type="ChEBI" id="CHEBI:58896"/>
        <dbReference type="ChEBI" id="CHEBI:71261"/>
        <dbReference type="EC" id="3.1.2.6"/>
    </reaction>
</comment>
<keyword evidence="4 7" id="KW-0479">Metal-binding</keyword>
<protein>
    <recommendedName>
        <fullName evidence="7">Hydroxyacylglutathione hydrolase</fullName>
        <ecNumber evidence="7">3.1.2.6</ecNumber>
    </recommendedName>
    <alternativeName>
        <fullName evidence="7">Glyoxalase II</fullName>
        <shortName evidence="7">Glx II</shortName>
    </alternativeName>
</protein>
<comment type="subunit">
    <text evidence="7">Monomer.</text>
</comment>
<dbReference type="GO" id="GO:0019243">
    <property type="term" value="P:methylglyoxal catabolic process to D-lactate via S-lactoyl-glutathione"/>
    <property type="evidence" value="ECO:0007669"/>
    <property type="project" value="UniProtKB-UniRule"/>
</dbReference>
<dbReference type="Gene3D" id="3.60.15.10">
    <property type="entry name" value="Ribonuclease Z/Hydroxyacylglutathione hydrolase-like"/>
    <property type="match status" value="1"/>
</dbReference>
<evidence type="ECO:0000256" key="1">
    <source>
        <dbReference type="ARBA" id="ARBA00001623"/>
    </source>
</evidence>
<dbReference type="EC" id="3.1.2.6" evidence="7"/>
<evidence type="ECO:0000313" key="10">
    <source>
        <dbReference type="Proteomes" id="UP000051184"/>
    </source>
</evidence>
<evidence type="ECO:0000256" key="2">
    <source>
        <dbReference type="ARBA" id="ARBA00004963"/>
    </source>
</evidence>
<dbReference type="PANTHER" id="PTHR43705">
    <property type="entry name" value="HYDROXYACYLGLUTATHIONE HYDROLASE"/>
    <property type="match status" value="1"/>
</dbReference>
<name>A0A0P1IRZ0_9RHOB</name>
<dbReference type="SUPFAM" id="SSF56281">
    <property type="entry name" value="Metallo-hydrolase/oxidoreductase"/>
    <property type="match status" value="1"/>
</dbReference>
<dbReference type="NCBIfam" id="TIGR03413">
    <property type="entry name" value="GSH_gloB"/>
    <property type="match status" value="1"/>
</dbReference>
<dbReference type="SMART" id="SM00849">
    <property type="entry name" value="Lactamase_B"/>
    <property type="match status" value="1"/>
</dbReference>
<dbReference type="OrthoDB" id="9802248at2"/>
<dbReference type="AlphaFoldDB" id="A0A0P1IRZ0"/>
<feature type="binding site" evidence="7">
    <location>
        <position position="61"/>
    </location>
    <ligand>
        <name>Zn(2+)</name>
        <dbReference type="ChEBI" id="CHEBI:29105"/>
        <label>2</label>
    </ligand>
</feature>
<dbReference type="InterPro" id="IPR017782">
    <property type="entry name" value="Hydroxyacylglutathione_Hdrlase"/>
</dbReference>
<evidence type="ECO:0000256" key="4">
    <source>
        <dbReference type="ARBA" id="ARBA00022723"/>
    </source>
</evidence>
<dbReference type="GO" id="GO:0004416">
    <property type="term" value="F:hydroxyacylglutathione hydrolase activity"/>
    <property type="evidence" value="ECO:0007669"/>
    <property type="project" value="UniProtKB-UniRule"/>
</dbReference>
<gene>
    <name evidence="7 9" type="primary">gloB</name>
    <name evidence="9" type="ORF">TA5114_02155</name>
</gene>
<comment type="similarity">
    <text evidence="3 7">Belongs to the metallo-beta-lactamase superfamily. Glyoxalase II family.</text>
</comment>
<feature type="binding site" evidence="7">
    <location>
        <position position="56"/>
    </location>
    <ligand>
        <name>Zn(2+)</name>
        <dbReference type="ChEBI" id="CHEBI:29105"/>
        <label>1</label>
    </ligand>
</feature>
<dbReference type="InterPro" id="IPR032282">
    <property type="entry name" value="HAGH_C"/>
</dbReference>
<evidence type="ECO:0000313" key="9">
    <source>
        <dbReference type="EMBL" id="CUK26346.1"/>
    </source>
</evidence>
<dbReference type="Proteomes" id="UP000051184">
    <property type="component" value="Unassembled WGS sequence"/>
</dbReference>
<dbReference type="PANTHER" id="PTHR43705:SF1">
    <property type="entry name" value="HYDROXYACYLGLUTATHIONE HYDROLASE GLOB"/>
    <property type="match status" value="1"/>
</dbReference>
<evidence type="ECO:0000259" key="8">
    <source>
        <dbReference type="SMART" id="SM00849"/>
    </source>
</evidence>
<dbReference type="InterPro" id="IPR050110">
    <property type="entry name" value="Glyoxalase_II_hydrolase"/>
</dbReference>
<evidence type="ECO:0000256" key="6">
    <source>
        <dbReference type="ARBA" id="ARBA00022833"/>
    </source>
</evidence>
<feature type="binding site" evidence="7">
    <location>
        <position position="114"/>
    </location>
    <ligand>
        <name>Zn(2+)</name>
        <dbReference type="ChEBI" id="CHEBI:29105"/>
        <label>1</label>
    </ligand>
</feature>
<proteinExistence type="inferred from homology"/>
<dbReference type="GO" id="GO:0046872">
    <property type="term" value="F:metal ion binding"/>
    <property type="evidence" value="ECO:0007669"/>
    <property type="project" value="UniProtKB-KW"/>
</dbReference>
<dbReference type="Pfam" id="PF16123">
    <property type="entry name" value="HAGH_C"/>
    <property type="match status" value="1"/>
</dbReference>
<sequence>MPLEIITVPCLSDNYAYILHAPLTGLTALVDAPEAGPIIAELDKRGWTLDFILLTHHHDDHIDGVPELRAKYGTTVIGAEADAHRLPDLDMAVKHGSLFSLGNVEVKVIDVPGHTIGHVAFYIPAAKALFSADSLMALGCGRLFEGTPAQMLETMEVLATLPEDTLVYSGHEYTTTNAAFALTVDPNNADLQARVADTKAKRDRDEPTVPSLLSLEKKTNPFMRSSTTGIRATLGMENASDLEVFTEVRLKRNQF</sequence>
<feature type="binding site" evidence="7">
    <location>
        <position position="133"/>
    </location>
    <ligand>
        <name>Zn(2+)</name>
        <dbReference type="ChEBI" id="CHEBI:29105"/>
        <label>1</label>
    </ligand>
</feature>
<dbReference type="InterPro" id="IPR035680">
    <property type="entry name" value="Clx_II_MBL"/>
</dbReference>
<feature type="binding site" evidence="7">
    <location>
        <position position="133"/>
    </location>
    <ligand>
        <name>Zn(2+)</name>
        <dbReference type="ChEBI" id="CHEBI:29105"/>
        <label>2</label>
    </ligand>
</feature>
<dbReference type="RefSeq" id="WP_058315244.1">
    <property type="nucleotide sequence ID" value="NZ_CYTO01000009.1"/>
</dbReference>
<feature type="binding site" evidence="7">
    <location>
        <position position="58"/>
    </location>
    <ligand>
        <name>Zn(2+)</name>
        <dbReference type="ChEBI" id="CHEBI:29105"/>
        <label>1</label>
    </ligand>
</feature>
<accession>A0A0P1IRZ0</accession>
<dbReference type="InterPro" id="IPR036866">
    <property type="entry name" value="RibonucZ/Hydroxyglut_hydro"/>
</dbReference>
<dbReference type="EMBL" id="CYUE01000020">
    <property type="protein sequence ID" value="CUK26346.1"/>
    <property type="molecule type" value="Genomic_DNA"/>
</dbReference>
<dbReference type="UniPathway" id="UPA00619">
    <property type="reaction ID" value="UER00676"/>
</dbReference>
<feature type="binding site" evidence="7">
    <location>
        <position position="171"/>
    </location>
    <ligand>
        <name>Zn(2+)</name>
        <dbReference type="ChEBI" id="CHEBI:29105"/>
        <label>2</label>
    </ligand>
</feature>
<feature type="domain" description="Metallo-beta-lactamase" evidence="8">
    <location>
        <begin position="13"/>
        <end position="171"/>
    </location>
</feature>
<evidence type="ECO:0000256" key="3">
    <source>
        <dbReference type="ARBA" id="ARBA00006759"/>
    </source>
</evidence>
<comment type="function">
    <text evidence="7">Thiolesterase that catalyzes the hydrolysis of S-D-lactoyl-glutathione to form glutathione and D-lactic acid.</text>
</comment>
<organism evidence="9 10">
    <name type="scientific">Cognatishimia activa</name>
    <dbReference type="NCBI Taxonomy" id="1715691"/>
    <lineage>
        <taxon>Bacteria</taxon>
        <taxon>Pseudomonadati</taxon>
        <taxon>Pseudomonadota</taxon>
        <taxon>Alphaproteobacteria</taxon>
        <taxon>Rhodobacterales</taxon>
        <taxon>Paracoccaceae</taxon>
        <taxon>Cognatishimia</taxon>
    </lineage>
</organism>
<dbReference type="HAMAP" id="MF_01374">
    <property type="entry name" value="Glyoxalase_2"/>
    <property type="match status" value="1"/>
</dbReference>